<proteinExistence type="predicted"/>
<reference evidence="2 3" key="1">
    <citation type="submission" date="2019-10" db="EMBL/GenBank/DDBJ databases">
        <title>Assembly and Annotation for the nematode Trichostrongylus colubriformis.</title>
        <authorList>
            <person name="Martin J."/>
        </authorList>
    </citation>
    <scope>NUCLEOTIDE SEQUENCE [LARGE SCALE GENOMIC DNA]</scope>
    <source>
        <strain evidence="2">G859</strain>
        <tissue evidence="2">Whole worm</tissue>
    </source>
</reference>
<accession>A0AAN8IPF5</accession>
<dbReference type="AlphaFoldDB" id="A0AAN8IPF5"/>
<evidence type="ECO:0000313" key="2">
    <source>
        <dbReference type="EMBL" id="KAK5981974.1"/>
    </source>
</evidence>
<organism evidence="2 3">
    <name type="scientific">Trichostrongylus colubriformis</name>
    <name type="common">Black scour worm</name>
    <dbReference type="NCBI Taxonomy" id="6319"/>
    <lineage>
        <taxon>Eukaryota</taxon>
        <taxon>Metazoa</taxon>
        <taxon>Ecdysozoa</taxon>
        <taxon>Nematoda</taxon>
        <taxon>Chromadorea</taxon>
        <taxon>Rhabditida</taxon>
        <taxon>Rhabditina</taxon>
        <taxon>Rhabditomorpha</taxon>
        <taxon>Strongyloidea</taxon>
        <taxon>Trichostrongylidae</taxon>
        <taxon>Trichostrongylus</taxon>
    </lineage>
</organism>
<dbReference type="Gene3D" id="2.130.10.10">
    <property type="entry name" value="YVTN repeat-like/Quinoprotein amine dehydrogenase"/>
    <property type="match status" value="1"/>
</dbReference>
<evidence type="ECO:0000256" key="1">
    <source>
        <dbReference type="ARBA" id="ARBA00022574"/>
    </source>
</evidence>
<feature type="non-terminal residue" evidence="2">
    <location>
        <position position="236"/>
    </location>
</feature>
<protein>
    <submittedName>
        <fullName evidence="2">WD domain G-beta repeat protein</fullName>
    </submittedName>
</protein>
<dbReference type="PANTHER" id="PTHR44411">
    <property type="entry name" value="THO COMPLEX SUBUNIT 6 HOMOLOG"/>
    <property type="match status" value="1"/>
</dbReference>
<dbReference type="GO" id="GO:0006406">
    <property type="term" value="P:mRNA export from nucleus"/>
    <property type="evidence" value="ECO:0007669"/>
    <property type="project" value="TreeGrafter"/>
</dbReference>
<name>A0AAN8IPF5_TRICO</name>
<evidence type="ECO:0000313" key="3">
    <source>
        <dbReference type="Proteomes" id="UP001331761"/>
    </source>
</evidence>
<dbReference type="Proteomes" id="UP001331761">
    <property type="component" value="Unassembled WGS sequence"/>
</dbReference>
<keyword evidence="3" id="KW-1185">Reference proteome</keyword>
<dbReference type="SUPFAM" id="SSF50978">
    <property type="entry name" value="WD40 repeat-like"/>
    <property type="match status" value="1"/>
</dbReference>
<dbReference type="PANTHER" id="PTHR44411:SF1">
    <property type="entry name" value="THO COMPLEX SUBUNIT 6 HOMOLOG"/>
    <property type="match status" value="1"/>
</dbReference>
<keyword evidence="1" id="KW-0853">WD repeat</keyword>
<dbReference type="GO" id="GO:0000346">
    <property type="term" value="C:transcription export complex"/>
    <property type="evidence" value="ECO:0007669"/>
    <property type="project" value="TreeGrafter"/>
</dbReference>
<dbReference type="GO" id="GO:0000347">
    <property type="term" value="C:THO complex"/>
    <property type="evidence" value="ECO:0007669"/>
    <property type="project" value="TreeGrafter"/>
</dbReference>
<sequence>MKTAKTEALRRKMENIAYKRIVESVDASQKYGKVDHMENFGAELRCVTAFSECAMVSAPRTLRPSNARSRHYMKIYRLAASPDETWLAASDNLCRICLFKLSDCLSSNASDESRCLSHFIQVRNAVFAMKTVDQLLVCGDSKGRIFAYDWSEIIKRADVPPKPLASYGVFDGAQCSVPGPHEVNGLMYCKDTERLYVGGAADNAIREFDVNVPHKPLRSFIGHSSFVCELASASSD</sequence>
<comment type="caution">
    <text evidence="2">The sequence shown here is derived from an EMBL/GenBank/DDBJ whole genome shotgun (WGS) entry which is preliminary data.</text>
</comment>
<gene>
    <name evidence="2" type="ORF">GCK32_015606</name>
</gene>
<dbReference type="InterPro" id="IPR015943">
    <property type="entry name" value="WD40/YVTN_repeat-like_dom_sf"/>
</dbReference>
<dbReference type="InterPro" id="IPR042626">
    <property type="entry name" value="THOC6"/>
</dbReference>
<dbReference type="EMBL" id="WIXE01005679">
    <property type="protein sequence ID" value="KAK5981974.1"/>
    <property type="molecule type" value="Genomic_DNA"/>
</dbReference>
<dbReference type="InterPro" id="IPR036322">
    <property type="entry name" value="WD40_repeat_dom_sf"/>
</dbReference>